<accession>A0A2M7VGP2</accession>
<dbReference type="Pfam" id="PF00889">
    <property type="entry name" value="EF_TS"/>
    <property type="match status" value="1"/>
</dbReference>
<evidence type="ECO:0000313" key="7">
    <source>
        <dbReference type="EMBL" id="PIZ99901.1"/>
    </source>
</evidence>
<feature type="region of interest" description="Involved in Mg(2+) ion dislocation from EF-Tu" evidence="5">
    <location>
        <begin position="79"/>
        <end position="82"/>
    </location>
</feature>
<dbReference type="SUPFAM" id="SSF54713">
    <property type="entry name" value="Elongation factor Ts (EF-Ts), dimerisation domain"/>
    <property type="match status" value="1"/>
</dbReference>
<dbReference type="HAMAP" id="MF_00050">
    <property type="entry name" value="EF_Ts"/>
    <property type="match status" value="1"/>
</dbReference>
<dbReference type="InterPro" id="IPR014039">
    <property type="entry name" value="Transl_elong_EFTs/EF1B_dimer"/>
</dbReference>
<dbReference type="SUPFAM" id="SSF46934">
    <property type="entry name" value="UBA-like"/>
    <property type="match status" value="1"/>
</dbReference>
<dbReference type="InterPro" id="IPR009060">
    <property type="entry name" value="UBA-like_sf"/>
</dbReference>
<dbReference type="EMBL" id="PFPO01000004">
    <property type="protein sequence ID" value="PIZ99901.1"/>
    <property type="molecule type" value="Genomic_DNA"/>
</dbReference>
<comment type="function">
    <text evidence="5">Associates with the EF-Tu.GDP complex and induces the exchange of GDP to GTP. It remains bound to the aminoacyl-tRNA.EF-Tu.GTP complex up to the GTP hydrolysis stage on the ribosome.</text>
</comment>
<dbReference type="FunFam" id="1.10.286.20:FF:000001">
    <property type="entry name" value="Elongation factor Ts"/>
    <property type="match status" value="1"/>
</dbReference>
<dbReference type="InterPro" id="IPR036402">
    <property type="entry name" value="EF-Ts_dimer_sf"/>
</dbReference>
<evidence type="ECO:0000259" key="6">
    <source>
        <dbReference type="Pfam" id="PF00889"/>
    </source>
</evidence>
<dbReference type="GO" id="GO:0005737">
    <property type="term" value="C:cytoplasm"/>
    <property type="evidence" value="ECO:0007669"/>
    <property type="project" value="UniProtKB-SubCell"/>
</dbReference>
<evidence type="ECO:0000256" key="3">
    <source>
        <dbReference type="ARBA" id="ARBA00022768"/>
    </source>
</evidence>
<dbReference type="PROSITE" id="PS01127">
    <property type="entry name" value="EF_TS_2"/>
    <property type="match status" value="1"/>
</dbReference>
<dbReference type="Proteomes" id="UP000230405">
    <property type="component" value="Unassembled WGS sequence"/>
</dbReference>
<name>A0A2M7VGP2_9BACT</name>
<dbReference type="Gene3D" id="3.30.479.20">
    <property type="entry name" value="Elongation factor Ts, dimerisation domain"/>
    <property type="match status" value="1"/>
</dbReference>
<proteinExistence type="inferred from homology"/>
<protein>
    <recommendedName>
        <fullName evidence="2 5">Elongation factor Ts</fullName>
        <shortName evidence="5">EF-Ts</shortName>
    </recommendedName>
</protein>
<gene>
    <name evidence="5 7" type="primary">tsf</name>
    <name evidence="7" type="ORF">COX77_00125</name>
</gene>
<comment type="caution">
    <text evidence="7">The sequence shown here is derived from an EMBL/GenBank/DDBJ whole genome shotgun (WGS) entry which is preliminary data.</text>
</comment>
<comment type="subcellular location">
    <subcellularLocation>
        <location evidence="5">Cytoplasm</location>
    </subcellularLocation>
</comment>
<reference evidence="8" key="1">
    <citation type="submission" date="2017-09" db="EMBL/GenBank/DDBJ databases">
        <title>Depth-based differentiation of microbial function through sediment-hosted aquifers and enrichment of novel symbionts in the deep terrestrial subsurface.</title>
        <authorList>
            <person name="Probst A.J."/>
            <person name="Ladd B."/>
            <person name="Jarett J.K."/>
            <person name="Geller-Mcgrath D.E."/>
            <person name="Sieber C.M.K."/>
            <person name="Emerson J.B."/>
            <person name="Anantharaman K."/>
            <person name="Thomas B.C."/>
            <person name="Malmstrom R."/>
            <person name="Stieglmeier M."/>
            <person name="Klingl A."/>
            <person name="Woyke T."/>
            <person name="Ryan C.M."/>
            <person name="Banfield J.F."/>
        </authorList>
    </citation>
    <scope>NUCLEOTIDE SEQUENCE [LARGE SCALE GENOMIC DNA]</scope>
</reference>
<dbReference type="AlphaFoldDB" id="A0A2M7VGP2"/>
<keyword evidence="5" id="KW-0963">Cytoplasm</keyword>
<organism evidence="7 8">
    <name type="scientific">Candidatus Komeilibacteria bacterium CG_4_10_14_0_2_um_filter_37_10</name>
    <dbReference type="NCBI Taxonomy" id="1974470"/>
    <lineage>
        <taxon>Bacteria</taxon>
        <taxon>Candidatus Komeiliibacteriota</taxon>
    </lineage>
</organism>
<evidence type="ECO:0000256" key="4">
    <source>
        <dbReference type="ARBA" id="ARBA00022917"/>
    </source>
</evidence>
<sequence length="193" mass="22017">MSMDLIKKLRNATGAGMNDCHLALKENNNDYDLACEWLRKRGQKIASKKQDRQIKAGLIESYIHPGGQVGVLLEVGCETDFVARNEDFKIFVHEVALQIAATAPQYVSPEDIPTEILEKEKEIYRAEMADQNKPTEIVEKIIMGKLEKFYQINCLLKQLYIKDDSMTMEKMLVDVTAKIGEKIVLSKFTRYAI</sequence>
<evidence type="ECO:0000256" key="2">
    <source>
        <dbReference type="ARBA" id="ARBA00016956"/>
    </source>
</evidence>
<dbReference type="PANTHER" id="PTHR11741">
    <property type="entry name" value="ELONGATION FACTOR TS"/>
    <property type="match status" value="1"/>
</dbReference>
<dbReference type="InterPro" id="IPR018101">
    <property type="entry name" value="Transl_elong_Ts_CS"/>
</dbReference>
<evidence type="ECO:0000256" key="1">
    <source>
        <dbReference type="ARBA" id="ARBA00005532"/>
    </source>
</evidence>
<keyword evidence="4 5" id="KW-0648">Protein biosynthesis</keyword>
<dbReference type="PANTHER" id="PTHR11741:SF0">
    <property type="entry name" value="ELONGATION FACTOR TS, MITOCHONDRIAL"/>
    <property type="match status" value="1"/>
</dbReference>
<comment type="similarity">
    <text evidence="1 5">Belongs to the EF-Ts family.</text>
</comment>
<dbReference type="Gene3D" id="1.10.286.20">
    <property type="match status" value="1"/>
</dbReference>
<dbReference type="InterPro" id="IPR001816">
    <property type="entry name" value="Transl_elong_EFTs/EF1B"/>
</dbReference>
<dbReference type="GO" id="GO:0003746">
    <property type="term" value="F:translation elongation factor activity"/>
    <property type="evidence" value="ECO:0007669"/>
    <property type="project" value="UniProtKB-UniRule"/>
</dbReference>
<evidence type="ECO:0000313" key="8">
    <source>
        <dbReference type="Proteomes" id="UP000230405"/>
    </source>
</evidence>
<dbReference type="Gene3D" id="1.10.8.10">
    <property type="entry name" value="DNA helicase RuvA subunit, C-terminal domain"/>
    <property type="match status" value="1"/>
</dbReference>
<evidence type="ECO:0000256" key="5">
    <source>
        <dbReference type="HAMAP-Rule" id="MF_00050"/>
    </source>
</evidence>
<dbReference type="FunFam" id="1.10.8.10:FF:000001">
    <property type="entry name" value="Elongation factor Ts"/>
    <property type="match status" value="1"/>
</dbReference>
<dbReference type="CDD" id="cd14275">
    <property type="entry name" value="UBA_EF-Ts"/>
    <property type="match status" value="1"/>
</dbReference>
<keyword evidence="3 5" id="KW-0251">Elongation factor</keyword>
<feature type="domain" description="Translation elongation factor EFTs/EF1B dimerisation" evidence="6">
    <location>
        <begin position="92"/>
        <end position="191"/>
    </location>
</feature>